<name>A0AA38SQW7_9ASTR</name>
<dbReference type="Gene3D" id="2.40.70.10">
    <property type="entry name" value="Acid Proteases"/>
    <property type="match status" value="1"/>
</dbReference>
<evidence type="ECO:0000256" key="8">
    <source>
        <dbReference type="ARBA" id="ARBA00022801"/>
    </source>
</evidence>
<gene>
    <name evidence="18" type="ORF">OSB04_019743</name>
</gene>
<dbReference type="SUPFAM" id="SSF53098">
    <property type="entry name" value="Ribonuclease H-like"/>
    <property type="match status" value="1"/>
</dbReference>
<dbReference type="SUPFAM" id="SSF56672">
    <property type="entry name" value="DNA/RNA polymerases"/>
    <property type="match status" value="1"/>
</dbReference>
<keyword evidence="15" id="KW-0863">Zinc-finger</keyword>
<dbReference type="InterPro" id="IPR036397">
    <property type="entry name" value="RNaseH_sf"/>
</dbReference>
<dbReference type="InterPro" id="IPR001878">
    <property type="entry name" value="Znf_CCHC"/>
</dbReference>
<dbReference type="PROSITE" id="PS50158">
    <property type="entry name" value="ZF_CCHC"/>
    <property type="match status" value="1"/>
</dbReference>
<proteinExistence type="predicted"/>
<dbReference type="Gene3D" id="3.10.10.10">
    <property type="entry name" value="HIV Type 1 Reverse Transcriptase, subunit A, domain 1"/>
    <property type="match status" value="1"/>
</dbReference>
<dbReference type="Gene3D" id="3.30.420.10">
    <property type="entry name" value="Ribonuclease H-like superfamily/Ribonuclease H"/>
    <property type="match status" value="1"/>
</dbReference>
<evidence type="ECO:0000256" key="7">
    <source>
        <dbReference type="ARBA" id="ARBA00022759"/>
    </source>
</evidence>
<evidence type="ECO:0000256" key="6">
    <source>
        <dbReference type="ARBA" id="ARBA00022750"/>
    </source>
</evidence>
<dbReference type="GO" id="GO:0004519">
    <property type="term" value="F:endonuclease activity"/>
    <property type="evidence" value="ECO:0007669"/>
    <property type="project" value="UniProtKB-KW"/>
</dbReference>
<keyword evidence="1" id="KW-0645">Protease</keyword>
<evidence type="ECO:0000256" key="10">
    <source>
        <dbReference type="ARBA" id="ARBA00022908"/>
    </source>
</evidence>
<dbReference type="PROSITE" id="PS50994">
    <property type="entry name" value="INTEGRASE"/>
    <property type="match status" value="1"/>
</dbReference>
<evidence type="ECO:0000256" key="11">
    <source>
        <dbReference type="ARBA" id="ARBA00022918"/>
    </source>
</evidence>
<dbReference type="InterPro" id="IPR001584">
    <property type="entry name" value="Integrase_cat-core"/>
</dbReference>
<evidence type="ECO:0000256" key="5">
    <source>
        <dbReference type="ARBA" id="ARBA00022723"/>
    </source>
</evidence>
<keyword evidence="12" id="KW-0239">DNA-directed DNA polymerase</keyword>
<dbReference type="CDD" id="cd01647">
    <property type="entry name" value="RT_LTR"/>
    <property type="match status" value="1"/>
</dbReference>
<dbReference type="Pfam" id="PF17921">
    <property type="entry name" value="Integrase_H2C2"/>
    <property type="match status" value="1"/>
</dbReference>
<evidence type="ECO:0000259" key="16">
    <source>
        <dbReference type="PROSITE" id="PS50158"/>
    </source>
</evidence>
<feature type="domain" description="Integrase catalytic" evidence="17">
    <location>
        <begin position="129"/>
        <end position="217"/>
    </location>
</feature>
<keyword evidence="14" id="KW-0233">DNA recombination</keyword>
<keyword evidence="8" id="KW-0378">Hydrolase</keyword>
<dbReference type="Pfam" id="PF00078">
    <property type="entry name" value="RVT_1"/>
    <property type="match status" value="1"/>
</dbReference>
<dbReference type="Pfam" id="PF24626">
    <property type="entry name" value="SH3_Tf2-1"/>
    <property type="match status" value="1"/>
</dbReference>
<evidence type="ECO:0000313" key="19">
    <source>
        <dbReference type="Proteomes" id="UP001172457"/>
    </source>
</evidence>
<keyword evidence="6" id="KW-0064">Aspartyl protease</keyword>
<organism evidence="18 19">
    <name type="scientific">Centaurea solstitialis</name>
    <name type="common">yellow star-thistle</name>
    <dbReference type="NCBI Taxonomy" id="347529"/>
    <lineage>
        <taxon>Eukaryota</taxon>
        <taxon>Viridiplantae</taxon>
        <taxon>Streptophyta</taxon>
        <taxon>Embryophyta</taxon>
        <taxon>Tracheophyta</taxon>
        <taxon>Spermatophyta</taxon>
        <taxon>Magnoliopsida</taxon>
        <taxon>eudicotyledons</taxon>
        <taxon>Gunneridae</taxon>
        <taxon>Pentapetalae</taxon>
        <taxon>asterids</taxon>
        <taxon>campanulids</taxon>
        <taxon>Asterales</taxon>
        <taxon>Asteraceae</taxon>
        <taxon>Carduoideae</taxon>
        <taxon>Cardueae</taxon>
        <taxon>Centaureinae</taxon>
        <taxon>Centaurea</taxon>
    </lineage>
</organism>
<dbReference type="InterPro" id="IPR050951">
    <property type="entry name" value="Retrovirus_Pol_polyprotein"/>
</dbReference>
<dbReference type="InterPro" id="IPR043502">
    <property type="entry name" value="DNA/RNA_pol_sf"/>
</dbReference>
<evidence type="ECO:0000259" key="17">
    <source>
        <dbReference type="PROSITE" id="PS50994"/>
    </source>
</evidence>
<dbReference type="GO" id="GO:0006310">
    <property type="term" value="P:DNA recombination"/>
    <property type="evidence" value="ECO:0007669"/>
    <property type="project" value="UniProtKB-KW"/>
</dbReference>
<dbReference type="CDD" id="cd00303">
    <property type="entry name" value="retropepsin_like"/>
    <property type="match status" value="1"/>
</dbReference>
<evidence type="ECO:0000256" key="12">
    <source>
        <dbReference type="ARBA" id="ARBA00022932"/>
    </source>
</evidence>
<dbReference type="GO" id="GO:0004190">
    <property type="term" value="F:aspartic-type endopeptidase activity"/>
    <property type="evidence" value="ECO:0007669"/>
    <property type="project" value="UniProtKB-KW"/>
</dbReference>
<feature type="domain" description="CCHC-type" evidence="16">
    <location>
        <begin position="655"/>
        <end position="669"/>
    </location>
</feature>
<keyword evidence="13" id="KW-0238">DNA-binding</keyword>
<evidence type="ECO:0000256" key="4">
    <source>
        <dbReference type="ARBA" id="ARBA00022722"/>
    </source>
</evidence>
<dbReference type="FunFam" id="3.30.70.270:FF:000023">
    <property type="entry name" value="Pol"/>
    <property type="match status" value="1"/>
</dbReference>
<dbReference type="Pfam" id="PF03732">
    <property type="entry name" value="Retrotrans_gag"/>
    <property type="match status" value="1"/>
</dbReference>
<comment type="caution">
    <text evidence="18">The sequence shown here is derived from an EMBL/GenBank/DDBJ whole genome shotgun (WGS) entry which is preliminary data.</text>
</comment>
<dbReference type="InterPro" id="IPR012337">
    <property type="entry name" value="RNaseH-like_sf"/>
</dbReference>
<dbReference type="GO" id="GO:0003677">
    <property type="term" value="F:DNA binding"/>
    <property type="evidence" value="ECO:0007669"/>
    <property type="project" value="UniProtKB-KW"/>
</dbReference>
<protein>
    <submittedName>
        <fullName evidence="18">Uncharacterized protein</fullName>
    </submittedName>
</protein>
<dbReference type="InterPro" id="IPR005162">
    <property type="entry name" value="Retrotrans_gag_dom"/>
</dbReference>
<keyword evidence="9" id="KW-0460">Magnesium</keyword>
<dbReference type="PANTHER" id="PTHR37984:SF5">
    <property type="entry name" value="PROTEIN NYNRIN-LIKE"/>
    <property type="match status" value="1"/>
</dbReference>
<evidence type="ECO:0000256" key="9">
    <source>
        <dbReference type="ARBA" id="ARBA00022842"/>
    </source>
</evidence>
<keyword evidence="19" id="KW-1185">Reference proteome</keyword>
<evidence type="ECO:0000256" key="14">
    <source>
        <dbReference type="ARBA" id="ARBA00023172"/>
    </source>
</evidence>
<keyword evidence="3" id="KW-0548">Nucleotidyltransferase</keyword>
<dbReference type="InterPro" id="IPR043128">
    <property type="entry name" value="Rev_trsase/Diguanyl_cyclase"/>
</dbReference>
<evidence type="ECO:0000256" key="1">
    <source>
        <dbReference type="ARBA" id="ARBA00022670"/>
    </source>
</evidence>
<sequence length="1391" mass="159631">MDEDKGSLEPHFGWVNILNLRLVGSYPRPKWGIVGRIRRKRANQDGITFGCDDETANVLDDALSCKASGVSFRIANQKWPVMVRGDQELMTRHGRVWVPLAGGARRILMEEAHKSRFFIHPGATRMCKDLKTDYWWPGMKRDVAHLGTRLHFSAAYDPQTDGQSERTIQTLKDMLRACVLDFEDSWDTYLPLAEFSYNNNFHSSIRMPPYEMMYDRKCQTPICWGEDGHRVLGSTEVVQKNTEHIQRIMSGYRLPIVSPWKGGDPFPEERQSWASKYRTVYGSCSRWEGSLSLGATRSPGLVHNTFHVSQLHKCLADETAHIPLDNIQVDESLNYVERPVAVLERKVKVLRNKEIGDVKVQWQHRIGSERTWKPEAEMRENMVTTRRNGERPRGDEEHEIPDLRGIIATEVTTAMASRGSVAGSSGTSQNRAVGFKDFTACQPPHFGGEKDPIVASRWISDVEGAFLTSFCPAEVKVKYAANILRGPAKDWWGVFYSSRTQEQVGALSWETFLEMFRAEFVPQIEVERLTTKFLEMQQTTKTVTEITNKFLERAMFCHDYVANERMKMYHYRNILKPEIREFVALAQCDSFQQIHEKARATELELERQGRKKRAERVEPQQQVVKKFKAVNHKGEARKEYPRCSSRDCKVAPKMCFKCFKPGHFTNECPMAAISTEISGSAPIKAIEGVPSKKVEAPILFDTGASKSFVSMSFCKDFMHEKGKLESLLEVEIADEEFRLCKHVYKNNVIEIEGVKFSIDLIPIPMKEIKGVAGMDWLRRNGAHVDCENCRVVVRTLSGGDLTILGDGSKRLPMVCSMGEKKNKTVKDVPIVCEFPDVFSEDMPRIPPERQVEFRIELVPGPAPVAKTPSRLAPPEMQELSNQLEELLEKVKNRYPLLRIDDLFDQLQGATWFSKIDLRSWYHQLKVREEDVHKTVFRTRYGHCEFVVMHFGLMNAPTVFMNLMNQLCRPLLDRSVIVFIDDILIYSKTKEDHVEHLREVLEILHREQLYAKFSKCDFWLQEVQFFGHLVNQEGIKVDPGKVEAVMKWETPKSLTKIQSFLGLVGYYRRFIQDFSKVAVPLTNLTKKSVSFVWGEEQQLAFETLRQKLCEVPVLSLPKGVEDMTRMSCVETLDTHFCESVDEGTVTSSLFDLIQKSQADTIKEENQKKQRIKGHLPQLVADSRGRASAAVWEVTTVRYSGMEVGAHHDGNDYQIASHILMLRRNLGIVDHLTKSAYFIAIRESSSAEVLVDMYVKDIVARHGIPKGVIRFRKRGKLGPRFIGPFKVTARVGKVAYRLELPSELEQIHDTFHVSQLRKCLVDESAHVPIHDIQVDERLNYIERPIAILERKTKTLRNKGVGLVKVQWEHRKGSKWTWEPEAEMRSNYPELFHE</sequence>
<accession>A0AA38SQW7</accession>
<dbReference type="GO" id="GO:0008270">
    <property type="term" value="F:zinc ion binding"/>
    <property type="evidence" value="ECO:0007669"/>
    <property type="project" value="UniProtKB-KW"/>
</dbReference>
<dbReference type="InterPro" id="IPR041588">
    <property type="entry name" value="Integrase_H2C2"/>
</dbReference>
<reference evidence="18" key="1">
    <citation type="submission" date="2023-03" db="EMBL/GenBank/DDBJ databases">
        <title>Chromosome-scale reference genome and RAD-based genetic map of yellow starthistle (Centaurea solstitialis) reveal putative structural variation and QTLs associated with invader traits.</title>
        <authorList>
            <person name="Reatini B."/>
            <person name="Cang F.A."/>
            <person name="Jiang Q."/>
            <person name="Mckibben M.T.W."/>
            <person name="Barker M.S."/>
            <person name="Rieseberg L.H."/>
            <person name="Dlugosch K.M."/>
        </authorList>
    </citation>
    <scope>NUCLEOTIDE SEQUENCE</scope>
    <source>
        <strain evidence="18">CAN-66</strain>
        <tissue evidence="18">Leaf</tissue>
    </source>
</reference>
<dbReference type="InterPro" id="IPR056924">
    <property type="entry name" value="SH3_Tf2-1"/>
</dbReference>
<evidence type="ECO:0000313" key="18">
    <source>
        <dbReference type="EMBL" id="KAJ9547200.1"/>
    </source>
</evidence>
<keyword evidence="5" id="KW-0479">Metal-binding</keyword>
<dbReference type="Gene3D" id="3.30.70.270">
    <property type="match status" value="2"/>
</dbReference>
<keyword evidence="2" id="KW-0808">Transferase</keyword>
<dbReference type="Pfam" id="PF08284">
    <property type="entry name" value="RVP_2"/>
    <property type="match status" value="1"/>
</dbReference>
<dbReference type="InterPro" id="IPR000477">
    <property type="entry name" value="RT_dom"/>
</dbReference>
<dbReference type="GO" id="GO:0015074">
    <property type="term" value="P:DNA integration"/>
    <property type="evidence" value="ECO:0007669"/>
    <property type="project" value="UniProtKB-KW"/>
</dbReference>
<dbReference type="GO" id="GO:0003887">
    <property type="term" value="F:DNA-directed DNA polymerase activity"/>
    <property type="evidence" value="ECO:0007669"/>
    <property type="project" value="UniProtKB-KW"/>
</dbReference>
<evidence type="ECO:0000256" key="2">
    <source>
        <dbReference type="ARBA" id="ARBA00022679"/>
    </source>
</evidence>
<dbReference type="Proteomes" id="UP001172457">
    <property type="component" value="Chromosome 5"/>
</dbReference>
<evidence type="ECO:0000256" key="15">
    <source>
        <dbReference type="PROSITE-ProRule" id="PRU00047"/>
    </source>
</evidence>
<dbReference type="GO" id="GO:0003964">
    <property type="term" value="F:RNA-directed DNA polymerase activity"/>
    <property type="evidence" value="ECO:0007669"/>
    <property type="project" value="UniProtKB-KW"/>
</dbReference>
<keyword evidence="7" id="KW-0255">Endonuclease</keyword>
<evidence type="ECO:0000256" key="13">
    <source>
        <dbReference type="ARBA" id="ARBA00023125"/>
    </source>
</evidence>
<dbReference type="InterPro" id="IPR021109">
    <property type="entry name" value="Peptidase_aspartic_dom_sf"/>
</dbReference>
<keyword evidence="11" id="KW-0695">RNA-directed DNA polymerase</keyword>
<keyword evidence="4" id="KW-0540">Nuclease</keyword>
<dbReference type="EMBL" id="JARYMX010000005">
    <property type="protein sequence ID" value="KAJ9547200.1"/>
    <property type="molecule type" value="Genomic_DNA"/>
</dbReference>
<evidence type="ECO:0000256" key="3">
    <source>
        <dbReference type="ARBA" id="ARBA00022695"/>
    </source>
</evidence>
<keyword evidence="10" id="KW-0229">DNA integration</keyword>
<dbReference type="PANTHER" id="PTHR37984">
    <property type="entry name" value="PROTEIN CBG26694"/>
    <property type="match status" value="1"/>
</dbReference>
<dbReference type="GO" id="GO:0006508">
    <property type="term" value="P:proteolysis"/>
    <property type="evidence" value="ECO:0007669"/>
    <property type="project" value="UniProtKB-KW"/>
</dbReference>
<keyword evidence="15" id="KW-0862">Zinc</keyword>